<feature type="domain" description="ABC3 transporter permease C-terminal" evidence="7">
    <location>
        <begin position="270"/>
        <end position="389"/>
    </location>
</feature>
<organism evidence="9 10">
    <name type="scientific">Paraflavitalea soli</name>
    <dbReference type="NCBI Taxonomy" id="2315862"/>
    <lineage>
        <taxon>Bacteria</taxon>
        <taxon>Pseudomonadati</taxon>
        <taxon>Bacteroidota</taxon>
        <taxon>Chitinophagia</taxon>
        <taxon>Chitinophagales</taxon>
        <taxon>Chitinophagaceae</taxon>
        <taxon>Paraflavitalea</taxon>
    </lineage>
</organism>
<dbReference type="AlphaFoldDB" id="A0A3B7MYM1"/>
<evidence type="ECO:0000256" key="2">
    <source>
        <dbReference type="ARBA" id="ARBA00022475"/>
    </source>
</evidence>
<feature type="transmembrane region" description="Helical" evidence="6">
    <location>
        <begin position="815"/>
        <end position="835"/>
    </location>
</feature>
<feature type="transmembrane region" description="Helical" evidence="6">
    <location>
        <begin position="409"/>
        <end position="427"/>
    </location>
</feature>
<evidence type="ECO:0000256" key="3">
    <source>
        <dbReference type="ARBA" id="ARBA00022692"/>
    </source>
</evidence>
<protein>
    <submittedName>
        <fullName evidence="9">ABC transporter permease</fullName>
    </submittedName>
</protein>
<evidence type="ECO:0000313" key="9">
    <source>
        <dbReference type="EMBL" id="AXY76835.1"/>
    </source>
</evidence>
<feature type="transmembrane region" description="Helical" evidence="6">
    <location>
        <begin position="366"/>
        <end position="388"/>
    </location>
</feature>
<dbReference type="EMBL" id="CP032157">
    <property type="protein sequence ID" value="AXY76835.1"/>
    <property type="molecule type" value="Genomic_DNA"/>
</dbReference>
<dbReference type="RefSeq" id="WP_119052712.1">
    <property type="nucleotide sequence ID" value="NZ_CP032157.1"/>
</dbReference>
<accession>A0A3B7MYM1</accession>
<keyword evidence="5 6" id="KW-0472">Membrane</keyword>
<keyword evidence="2" id="KW-1003">Cell membrane</keyword>
<evidence type="ECO:0000256" key="1">
    <source>
        <dbReference type="ARBA" id="ARBA00004651"/>
    </source>
</evidence>
<dbReference type="PANTHER" id="PTHR30287">
    <property type="entry name" value="MEMBRANE COMPONENT OF PREDICTED ABC SUPERFAMILY METABOLITE UPTAKE TRANSPORTER"/>
    <property type="match status" value="1"/>
</dbReference>
<dbReference type="InterPro" id="IPR025857">
    <property type="entry name" value="MacB_PCD"/>
</dbReference>
<dbReference type="InterPro" id="IPR038766">
    <property type="entry name" value="Membrane_comp_ABC_pdt"/>
</dbReference>
<feature type="domain" description="MacB-like periplasmic core" evidence="8">
    <location>
        <begin position="33"/>
        <end position="237"/>
    </location>
</feature>
<keyword evidence="4 6" id="KW-1133">Transmembrane helix</keyword>
<proteinExistence type="predicted"/>
<keyword evidence="3 6" id="KW-0812">Transmembrane</keyword>
<dbReference type="InterPro" id="IPR003838">
    <property type="entry name" value="ABC3_permease_C"/>
</dbReference>
<feature type="transmembrane region" description="Helical" evidence="6">
    <location>
        <begin position="312"/>
        <end position="337"/>
    </location>
</feature>
<sequence length="853" mass="94789">MDRERFVYKKKLNLRWLFLMAWRDSRRNRSRLFLFVSSIVLGIAALVATFSLGDNVRKDIDAQAQTLVGADLVIASNKPVGPKIRTLLDSLGDQRSEERTFASMIYFVKSQGTRLVQVRALQGDFPYYGALETTPAAAGKGFRLQQQALVDKTLMLQFNAQVGDSIQIGEVSFAIAGVLNKAPGRTGLSTTVAPPVYIPLKYLEQTGLVQKGSRVGVNFYYKYKQPAEVAKVVTAIEPRLEKAGLDYDTVEERKSNTGRSFEDVNEFLTLISFIALLLGCIGVASAIHIYIREKISSIAILRCLGVNSGQAFLIYLIQIVGIGIIGSILGAVVGTLIQQVLPAVLKDFLPIEITAGISWPSIGKGIALGAIIAALFGLLPLLSVRNVSPLYTLRLSFEPVKFFRDPLKWLVYLLILAFIIVFTWWQVHSWVQAIVFTVSILTAFLVLAGIARLLMWLVRRFFPTSWSYLWRQGFANLYRPNNQTLILITTIGLGALFISTLYFIQSMLINRVTLTGSGGQPNMVLFDIQSSQKDSVAALAKNYQLPIIQQVPIVTMRIEAINGKTAADVKKDTTSKISERAFEWEFRVTYRDSLTDSEKLTSGKLSGPVKYPGVVVPISMEEQYAKRINVKMGDSILFNVQGALVPTVVGSMRTVDWQRVQTNFRVVFPPGVLEPAPQFHVLITRVPSPEVSARFQQAVVRSYPNISIIDLHLILKVLDDVLSQIGFVIRFMAGFSIITGLIVLIASVLISKYQRMQESVLLRTLGASRRQILVITALEYFFLGALAAATGILLSLVGSWALARYSFKTPFSPDWWPIVILFFAISALTILIGIFNSRSVVNRPPLEVLRREV</sequence>
<dbReference type="PANTHER" id="PTHR30287:SF1">
    <property type="entry name" value="INNER MEMBRANE PROTEIN"/>
    <property type="match status" value="1"/>
</dbReference>
<name>A0A3B7MYM1_9BACT</name>
<comment type="subcellular location">
    <subcellularLocation>
        <location evidence="1">Cell membrane</location>
        <topology evidence="1">Multi-pass membrane protein</topology>
    </subcellularLocation>
</comment>
<dbReference type="OrthoDB" id="9775544at2"/>
<dbReference type="Proteomes" id="UP000263900">
    <property type="component" value="Chromosome"/>
</dbReference>
<evidence type="ECO:0000256" key="4">
    <source>
        <dbReference type="ARBA" id="ARBA00022989"/>
    </source>
</evidence>
<keyword evidence="10" id="KW-1185">Reference proteome</keyword>
<evidence type="ECO:0000256" key="5">
    <source>
        <dbReference type="ARBA" id="ARBA00023136"/>
    </source>
</evidence>
<evidence type="ECO:0000259" key="8">
    <source>
        <dbReference type="Pfam" id="PF12704"/>
    </source>
</evidence>
<evidence type="ECO:0000256" key="6">
    <source>
        <dbReference type="SAM" id="Phobius"/>
    </source>
</evidence>
<feature type="transmembrane region" description="Helical" evidence="6">
    <location>
        <begin position="772"/>
        <end position="803"/>
    </location>
</feature>
<dbReference type="GO" id="GO:0005886">
    <property type="term" value="C:plasma membrane"/>
    <property type="evidence" value="ECO:0007669"/>
    <property type="project" value="UniProtKB-SubCell"/>
</dbReference>
<feature type="transmembrane region" description="Helical" evidence="6">
    <location>
        <begin position="485"/>
        <end position="504"/>
    </location>
</feature>
<evidence type="ECO:0000259" key="7">
    <source>
        <dbReference type="Pfam" id="PF02687"/>
    </source>
</evidence>
<evidence type="ECO:0000313" key="10">
    <source>
        <dbReference type="Proteomes" id="UP000263900"/>
    </source>
</evidence>
<feature type="transmembrane region" description="Helical" evidence="6">
    <location>
        <begin position="267"/>
        <end position="291"/>
    </location>
</feature>
<feature type="transmembrane region" description="Helical" evidence="6">
    <location>
        <begin position="727"/>
        <end position="751"/>
    </location>
</feature>
<dbReference type="Pfam" id="PF12704">
    <property type="entry name" value="MacB_PCD"/>
    <property type="match status" value="1"/>
</dbReference>
<gene>
    <name evidence="9" type="ORF">D3H65_23825</name>
</gene>
<feature type="domain" description="ABC3 transporter permease C-terminal" evidence="7">
    <location>
        <begin position="731"/>
        <end position="845"/>
    </location>
</feature>
<reference evidence="9 10" key="1">
    <citation type="submission" date="2018-09" db="EMBL/GenBank/DDBJ databases">
        <title>Genome sequencing of strain 6GH32-13.</title>
        <authorList>
            <person name="Weon H.-Y."/>
            <person name="Heo J."/>
            <person name="Kwon S.-W."/>
        </authorList>
    </citation>
    <scope>NUCLEOTIDE SEQUENCE [LARGE SCALE GENOMIC DNA]</scope>
    <source>
        <strain evidence="9 10">5GH32-13</strain>
    </source>
</reference>
<feature type="transmembrane region" description="Helical" evidence="6">
    <location>
        <begin position="433"/>
        <end position="458"/>
    </location>
</feature>
<dbReference type="Pfam" id="PF02687">
    <property type="entry name" value="FtsX"/>
    <property type="match status" value="2"/>
</dbReference>
<dbReference type="KEGG" id="pseg:D3H65_23825"/>